<evidence type="ECO:0000313" key="2">
    <source>
        <dbReference type="EMBL" id="KMT59677.1"/>
    </source>
</evidence>
<dbReference type="OrthoDB" id="2366221at2"/>
<feature type="coiled-coil region" evidence="1">
    <location>
        <begin position="6"/>
        <end position="60"/>
    </location>
</feature>
<organism evidence="2 3">
    <name type="scientific">Listeria fleischmannii 1991</name>
    <dbReference type="NCBI Taxonomy" id="1430899"/>
    <lineage>
        <taxon>Bacteria</taxon>
        <taxon>Bacillati</taxon>
        <taxon>Bacillota</taxon>
        <taxon>Bacilli</taxon>
        <taxon>Bacillales</taxon>
        <taxon>Listeriaceae</taxon>
        <taxon>Listeria</taxon>
    </lineage>
</organism>
<keyword evidence="1" id="KW-0175">Coiled coil</keyword>
<keyword evidence="3" id="KW-1185">Reference proteome</keyword>
<dbReference type="PATRIC" id="fig|1430899.3.peg.1402"/>
<dbReference type="EMBL" id="AZHO01000014">
    <property type="protein sequence ID" value="KMT59677.1"/>
    <property type="molecule type" value="Genomic_DNA"/>
</dbReference>
<dbReference type="AlphaFoldDB" id="A0A0J8GAA8"/>
<sequence length="67" mass="8003">MKESERRELEDRLIELRQEYQNQVADSRDFEDPQLQNGPMNAAEVRLSGLRHEIKKIEKHLKKDAIE</sequence>
<proteinExistence type="predicted"/>
<dbReference type="Proteomes" id="UP000052258">
    <property type="component" value="Unassembled WGS sequence"/>
</dbReference>
<gene>
    <name evidence="2" type="ORF">X560_1206</name>
</gene>
<evidence type="ECO:0000256" key="1">
    <source>
        <dbReference type="SAM" id="Coils"/>
    </source>
</evidence>
<accession>A0A0J8GAA8</accession>
<reference evidence="2 3" key="1">
    <citation type="journal article" date="2015" name="Genome Biol. Evol.">
        <title>Comparative Genomics of Listeria Sensu Lato: Genus-Wide Differences in Evolutionary Dynamics and the Progressive Gain of Complex, Potentially Pathogenicity-Related Traits through Lateral Gene Transfer.</title>
        <authorList>
            <person name="Chiara M."/>
            <person name="Caruso M."/>
            <person name="D'Erchia A.M."/>
            <person name="Manzari C."/>
            <person name="Fraccalvieri R."/>
            <person name="Goffredo E."/>
            <person name="Latorre L."/>
            <person name="Miccolupo A."/>
            <person name="Padalino I."/>
            <person name="Santagada G."/>
            <person name="Chiocco D."/>
            <person name="Pesole G."/>
            <person name="Horner D.S."/>
            <person name="Parisi A."/>
        </authorList>
    </citation>
    <scope>NUCLEOTIDE SEQUENCE [LARGE SCALE GENOMIC DNA]</scope>
    <source>
        <strain evidence="2 3">1991</strain>
    </source>
</reference>
<protein>
    <submittedName>
        <fullName evidence="2">Uncharacterized protein</fullName>
    </submittedName>
</protein>
<name>A0A0J8GAA8_9LIST</name>
<dbReference type="RefSeq" id="WP_059140024.1">
    <property type="nucleotide sequence ID" value="NZ_KQ130615.1"/>
</dbReference>
<comment type="caution">
    <text evidence="2">The sequence shown here is derived from an EMBL/GenBank/DDBJ whole genome shotgun (WGS) entry which is preliminary data.</text>
</comment>
<evidence type="ECO:0000313" key="3">
    <source>
        <dbReference type="Proteomes" id="UP000052258"/>
    </source>
</evidence>
<dbReference type="NCBIfam" id="NF041889">
    <property type="entry name" value="Lmo0654_fam"/>
    <property type="match status" value="1"/>
</dbReference>